<dbReference type="AlphaFoldDB" id="A0ABD2ZNW0"/>
<protein>
    <submittedName>
        <fullName evidence="3">Uncharacterized protein</fullName>
    </submittedName>
</protein>
<dbReference type="EMBL" id="JBJUIK010000008">
    <property type="protein sequence ID" value="KAL3521120.1"/>
    <property type="molecule type" value="Genomic_DNA"/>
</dbReference>
<reference evidence="3 4" key="1">
    <citation type="submission" date="2024-11" db="EMBL/GenBank/DDBJ databases">
        <title>A near-complete genome assembly of Cinchona calisaya.</title>
        <authorList>
            <person name="Lian D.C."/>
            <person name="Zhao X.W."/>
            <person name="Wei L."/>
        </authorList>
    </citation>
    <scope>NUCLEOTIDE SEQUENCE [LARGE SCALE GENOMIC DNA]</scope>
    <source>
        <tissue evidence="3">Nenye</tissue>
    </source>
</reference>
<dbReference type="Pfam" id="PF00012">
    <property type="entry name" value="HSP70"/>
    <property type="match status" value="1"/>
</dbReference>
<keyword evidence="1" id="KW-0547">Nucleotide-binding</keyword>
<name>A0ABD2ZNW0_9GENT</name>
<proteinExistence type="predicted"/>
<dbReference type="Proteomes" id="UP001630127">
    <property type="component" value="Unassembled WGS sequence"/>
</dbReference>
<evidence type="ECO:0000313" key="4">
    <source>
        <dbReference type="Proteomes" id="UP001630127"/>
    </source>
</evidence>
<gene>
    <name evidence="3" type="ORF">ACH5RR_019269</name>
</gene>
<dbReference type="Gene3D" id="2.60.34.10">
    <property type="entry name" value="Substrate Binding Domain Of DNAk, Chain A, domain 1"/>
    <property type="match status" value="1"/>
</dbReference>
<evidence type="ECO:0000313" key="3">
    <source>
        <dbReference type="EMBL" id="KAL3521120.1"/>
    </source>
</evidence>
<keyword evidence="4" id="KW-1185">Reference proteome</keyword>
<dbReference type="SUPFAM" id="SSF100920">
    <property type="entry name" value="Heat shock protein 70kD (HSP70), peptide-binding domain"/>
    <property type="match status" value="1"/>
</dbReference>
<dbReference type="InterPro" id="IPR029047">
    <property type="entry name" value="HSP70_peptide-bd_sf"/>
</dbReference>
<accession>A0ABD2ZNW0</accession>
<dbReference type="PRINTS" id="PR00301">
    <property type="entry name" value="HEATSHOCK70"/>
</dbReference>
<evidence type="ECO:0000256" key="1">
    <source>
        <dbReference type="ARBA" id="ARBA00022741"/>
    </source>
</evidence>
<evidence type="ECO:0000256" key="2">
    <source>
        <dbReference type="ARBA" id="ARBA00022840"/>
    </source>
</evidence>
<organism evidence="3 4">
    <name type="scientific">Cinchona calisaya</name>
    <dbReference type="NCBI Taxonomy" id="153742"/>
    <lineage>
        <taxon>Eukaryota</taxon>
        <taxon>Viridiplantae</taxon>
        <taxon>Streptophyta</taxon>
        <taxon>Embryophyta</taxon>
        <taxon>Tracheophyta</taxon>
        <taxon>Spermatophyta</taxon>
        <taxon>Magnoliopsida</taxon>
        <taxon>eudicotyledons</taxon>
        <taxon>Gunneridae</taxon>
        <taxon>Pentapetalae</taxon>
        <taxon>asterids</taxon>
        <taxon>lamiids</taxon>
        <taxon>Gentianales</taxon>
        <taxon>Rubiaceae</taxon>
        <taxon>Cinchonoideae</taxon>
        <taxon>Cinchoneae</taxon>
        <taxon>Cinchona</taxon>
    </lineage>
</organism>
<dbReference type="GO" id="GO:0005524">
    <property type="term" value="F:ATP binding"/>
    <property type="evidence" value="ECO:0007669"/>
    <property type="project" value="UniProtKB-KW"/>
</dbReference>
<dbReference type="PANTHER" id="PTHR19375">
    <property type="entry name" value="HEAT SHOCK PROTEIN 70KDA"/>
    <property type="match status" value="1"/>
</dbReference>
<keyword evidence="2" id="KW-0067">ATP-binding</keyword>
<comment type="caution">
    <text evidence="3">The sequence shown here is derived from an EMBL/GenBank/DDBJ whole genome shotgun (WGS) entry which is preliminary data.</text>
</comment>
<dbReference type="InterPro" id="IPR013126">
    <property type="entry name" value="Hsp_70_fam"/>
</dbReference>
<sequence>MAVTVKRNTLLLKLASWNVKVTINIVLDKVDFASTISQTTYELKKALLKKCTIPVQKCLRDQGSVHEIVLSIQQDVAVAYGAAIQAATPRGNGKVQDIRTISSLGVETVMISQNTLWPMEKELLFSTLFDNQPGLLIQTFEGESTKTSENNLLGELNVLEIAPASKGVPEINICFIINVNSNLKVSAEDKSTLKMHEITFSIAVKRSLMEETQEG</sequence>